<dbReference type="EMBL" id="FOJG01000001">
    <property type="protein sequence ID" value="SEW26821.1"/>
    <property type="molecule type" value="Genomic_DNA"/>
</dbReference>
<dbReference type="PANTHER" id="PTHR30572:SF18">
    <property type="entry name" value="ABC-TYPE MACROLIDE FAMILY EXPORT SYSTEM PERMEASE COMPONENT 2"/>
    <property type="match status" value="1"/>
</dbReference>
<evidence type="ECO:0000256" key="4">
    <source>
        <dbReference type="ARBA" id="ARBA00022989"/>
    </source>
</evidence>
<dbReference type="RefSeq" id="WP_089892569.1">
    <property type="nucleotide sequence ID" value="NZ_FOJG01000001.1"/>
</dbReference>
<protein>
    <submittedName>
        <fullName evidence="9">ABC-type antimicrobial peptide transport system, permease component</fullName>
    </submittedName>
</protein>
<feature type="transmembrane region" description="Helical" evidence="6">
    <location>
        <begin position="754"/>
        <end position="775"/>
    </location>
</feature>
<feature type="domain" description="ABC3 transporter permease C-terminal" evidence="7">
    <location>
        <begin position="291"/>
        <end position="407"/>
    </location>
</feature>
<dbReference type="InterPro" id="IPR050250">
    <property type="entry name" value="Macrolide_Exporter_MacB"/>
</dbReference>
<feature type="transmembrane region" description="Helical" evidence="6">
    <location>
        <begin position="21"/>
        <end position="42"/>
    </location>
</feature>
<feature type="transmembrane region" description="Helical" evidence="6">
    <location>
        <begin position="427"/>
        <end position="447"/>
    </location>
</feature>
<feature type="transmembrane region" description="Helical" evidence="6">
    <location>
        <begin position="379"/>
        <end position="402"/>
    </location>
</feature>
<evidence type="ECO:0000256" key="1">
    <source>
        <dbReference type="ARBA" id="ARBA00004651"/>
    </source>
</evidence>
<evidence type="ECO:0000256" key="3">
    <source>
        <dbReference type="ARBA" id="ARBA00022692"/>
    </source>
</evidence>
<evidence type="ECO:0000259" key="7">
    <source>
        <dbReference type="Pfam" id="PF02687"/>
    </source>
</evidence>
<name>A0A1I0QI94_9BACT</name>
<keyword evidence="3 6" id="KW-0812">Transmembrane</keyword>
<feature type="transmembrane region" description="Helical" evidence="6">
    <location>
        <begin position="674"/>
        <end position="695"/>
    </location>
</feature>
<evidence type="ECO:0000313" key="9">
    <source>
        <dbReference type="EMBL" id="SEW26821.1"/>
    </source>
</evidence>
<dbReference type="AlphaFoldDB" id="A0A1I0QI94"/>
<keyword evidence="4 6" id="KW-1133">Transmembrane helix</keyword>
<feature type="transmembrane region" description="Helical" evidence="6">
    <location>
        <begin position="285"/>
        <end position="307"/>
    </location>
</feature>
<keyword evidence="5 6" id="KW-0472">Membrane</keyword>
<proteinExistence type="predicted"/>
<evidence type="ECO:0000256" key="6">
    <source>
        <dbReference type="SAM" id="Phobius"/>
    </source>
</evidence>
<feature type="transmembrane region" description="Helical" evidence="6">
    <location>
        <begin position="332"/>
        <end position="359"/>
    </location>
</feature>
<feature type="domain" description="MacB-like periplasmic core" evidence="8">
    <location>
        <begin position="435"/>
        <end position="638"/>
    </location>
</feature>
<dbReference type="GO" id="GO:0005886">
    <property type="term" value="C:plasma membrane"/>
    <property type="evidence" value="ECO:0007669"/>
    <property type="project" value="UniProtKB-SubCell"/>
</dbReference>
<dbReference type="GO" id="GO:0022857">
    <property type="term" value="F:transmembrane transporter activity"/>
    <property type="evidence" value="ECO:0007669"/>
    <property type="project" value="TreeGrafter"/>
</dbReference>
<gene>
    <name evidence="9" type="ORF">SAMN04488122_1493</name>
</gene>
<dbReference type="PANTHER" id="PTHR30572">
    <property type="entry name" value="MEMBRANE COMPONENT OF TRANSPORTER-RELATED"/>
    <property type="match status" value="1"/>
</dbReference>
<evidence type="ECO:0000259" key="8">
    <source>
        <dbReference type="Pfam" id="PF12704"/>
    </source>
</evidence>
<sequence length="794" mass="89438">MIKNYLKIAFRNLLKNKGTSFINIFGLSAGMAVTMLIGLWIWNELSYDKYYQHYDRIAEVWQRHTFGTEAGAFNSMPIPLAATLKSAYPEDFKHVILASDGTHTLSAGDQKFTRTGTFAEPESTDMFSLKMLKGTRGGLKEPASILLSASLATALFGDKDPMDQLVKLDNSRELTLKVTGIYEDFPDNTSFAGTDYIAPWQLFVNHWDWIRNMKDKWDFNCTHIFVQIADNAEMDKVSRKISKVIAQYTKADPGITKELFLHPMSRWHLYSSFENGVSSGGQIRYVQLFGLIGLFVLILACINFMNLSTARSEKRAKEVGIRKAIGSMRRQLIWQFLSESILIALFSFVLSVLFVLFILPWFNQVADKHLHVLWANPVFWLIGLGFSLLTGLLAGSYPALYLSSFQPLRVLKGTFHAGRFAAVPRKALIIVQFTVSVFLIIGTVVIYRQIQFAKDRPVGYTRNGLLSIQMTTPEIYRNYNAIRETLTGSGMVTAVAESQGPITDIWTSEGGYDWKGRLPDQQDGFNVIGGRMDYGKTIGWHFKEGRDFSPQFASDSMGLVLNEAAAKYMGFEHPVGEIIRKNNEEYHVLGVVQNMIMLSPYEEVRPAIYYLLKEGGNFVNIRINPDVSTAKAMATIQSVMQQYNPAAPFEYKFADQEYAKKFGVEERIGQLSTFFAILAILISCLGLFGLASYLAEQRTKEIGIRKVMGASVFQLWKMLSKDFVVLVSISCCIAIPVAWYCLNKWLLQYTYHTTIVWQIFACTMLGALLIALITVSYQAAKAALANPVKSLRAE</sequence>
<accession>A0A1I0QI94</accession>
<dbReference type="InterPro" id="IPR003838">
    <property type="entry name" value="ABC3_permease_C"/>
</dbReference>
<feature type="transmembrane region" description="Helical" evidence="6">
    <location>
        <begin position="723"/>
        <end position="742"/>
    </location>
</feature>
<keyword evidence="2" id="KW-1003">Cell membrane</keyword>
<dbReference type="Pfam" id="PF12704">
    <property type="entry name" value="MacB_PCD"/>
    <property type="match status" value="2"/>
</dbReference>
<feature type="domain" description="ABC3 transporter permease C-terminal" evidence="7">
    <location>
        <begin position="674"/>
        <end position="783"/>
    </location>
</feature>
<keyword evidence="10" id="KW-1185">Reference proteome</keyword>
<evidence type="ECO:0000256" key="2">
    <source>
        <dbReference type="ARBA" id="ARBA00022475"/>
    </source>
</evidence>
<reference evidence="10" key="1">
    <citation type="submission" date="2016-10" db="EMBL/GenBank/DDBJ databases">
        <authorList>
            <person name="Varghese N."/>
            <person name="Submissions S."/>
        </authorList>
    </citation>
    <scope>NUCLEOTIDE SEQUENCE [LARGE SCALE GENOMIC DNA]</scope>
    <source>
        <strain evidence="10">DSM 3695</strain>
    </source>
</reference>
<dbReference type="OrthoDB" id="5933722at2"/>
<organism evidence="9 10">
    <name type="scientific">Chitinophaga arvensicola</name>
    <dbReference type="NCBI Taxonomy" id="29529"/>
    <lineage>
        <taxon>Bacteria</taxon>
        <taxon>Pseudomonadati</taxon>
        <taxon>Bacteroidota</taxon>
        <taxon>Chitinophagia</taxon>
        <taxon>Chitinophagales</taxon>
        <taxon>Chitinophagaceae</taxon>
        <taxon>Chitinophaga</taxon>
    </lineage>
</organism>
<dbReference type="Pfam" id="PF02687">
    <property type="entry name" value="FtsX"/>
    <property type="match status" value="2"/>
</dbReference>
<evidence type="ECO:0000256" key="5">
    <source>
        <dbReference type="ARBA" id="ARBA00023136"/>
    </source>
</evidence>
<comment type="subcellular location">
    <subcellularLocation>
        <location evidence="1">Cell membrane</location>
        <topology evidence="1">Multi-pass membrane protein</topology>
    </subcellularLocation>
</comment>
<dbReference type="Proteomes" id="UP000199310">
    <property type="component" value="Unassembled WGS sequence"/>
</dbReference>
<evidence type="ECO:0000313" key="10">
    <source>
        <dbReference type="Proteomes" id="UP000199310"/>
    </source>
</evidence>
<feature type="domain" description="MacB-like periplasmic core" evidence="8">
    <location>
        <begin position="20"/>
        <end position="243"/>
    </location>
</feature>
<dbReference type="STRING" id="29529.SAMN04488122_1493"/>
<dbReference type="InterPro" id="IPR025857">
    <property type="entry name" value="MacB_PCD"/>
</dbReference>